<dbReference type="GO" id="GO:0030077">
    <property type="term" value="C:plasma membrane light-harvesting complex"/>
    <property type="evidence" value="ECO:0007669"/>
    <property type="project" value="InterPro"/>
</dbReference>
<dbReference type="PANTHER" id="PTHR38463:SF1">
    <property type="entry name" value="STRESS RESPONSE PROTEIN YSNF"/>
    <property type="match status" value="1"/>
</dbReference>
<organism evidence="4 5">
    <name type="scientific">Streptomyces zagrosensis</name>
    <dbReference type="NCBI Taxonomy" id="1042984"/>
    <lineage>
        <taxon>Bacteria</taxon>
        <taxon>Bacillati</taxon>
        <taxon>Actinomycetota</taxon>
        <taxon>Actinomycetes</taxon>
        <taxon>Kitasatosporales</taxon>
        <taxon>Streptomycetaceae</taxon>
        <taxon>Streptomyces</taxon>
    </lineage>
</organism>
<feature type="compositionally biased region" description="Basic and acidic residues" evidence="1">
    <location>
        <begin position="175"/>
        <end position="184"/>
    </location>
</feature>
<evidence type="ECO:0000313" key="5">
    <source>
        <dbReference type="Proteomes" id="UP000588098"/>
    </source>
</evidence>
<dbReference type="InterPro" id="IPR052967">
    <property type="entry name" value="Stress_Response_Assoc"/>
</dbReference>
<dbReference type="EMBL" id="JACHJL010000010">
    <property type="protein sequence ID" value="MBB5937093.1"/>
    <property type="molecule type" value="Genomic_DNA"/>
</dbReference>
<dbReference type="PANTHER" id="PTHR38463">
    <property type="entry name" value="STRESS RESPONSE PROTEIN YSNF"/>
    <property type="match status" value="1"/>
</dbReference>
<comment type="caution">
    <text evidence="4">The sequence shown here is derived from an EMBL/GenBank/DDBJ whole genome shotgun (WGS) entry which is preliminary data.</text>
</comment>
<dbReference type="Pfam" id="PF09557">
    <property type="entry name" value="DUF2382"/>
    <property type="match status" value="1"/>
</dbReference>
<feature type="region of interest" description="Disordered" evidence="1">
    <location>
        <begin position="290"/>
        <end position="328"/>
    </location>
</feature>
<dbReference type="InterPro" id="IPR011033">
    <property type="entry name" value="PRC_barrel-like_sf"/>
</dbReference>
<dbReference type="InterPro" id="IPR019060">
    <property type="entry name" value="DUF2382"/>
</dbReference>
<reference evidence="4 5" key="1">
    <citation type="submission" date="2020-08" db="EMBL/GenBank/DDBJ databases">
        <title>Genomic Encyclopedia of Type Strains, Phase III (KMG-III): the genomes of soil and plant-associated and newly described type strains.</title>
        <authorList>
            <person name="Whitman W."/>
        </authorList>
    </citation>
    <scope>NUCLEOTIDE SEQUENCE [LARGE SCALE GENOMIC DNA]</scope>
    <source>
        <strain evidence="4 5">CECT 8305</strain>
    </source>
</reference>
<keyword evidence="5" id="KW-1185">Reference proteome</keyword>
<feature type="domain" description="PRC-barrel" evidence="2">
    <location>
        <begin position="11"/>
        <end position="76"/>
    </location>
</feature>
<feature type="domain" description="DUF2382" evidence="3">
    <location>
        <begin position="196"/>
        <end position="307"/>
    </location>
</feature>
<protein>
    <submittedName>
        <fullName evidence="4">Uncharacterized protein (TIGR02271 family)</fullName>
    </submittedName>
</protein>
<feature type="region of interest" description="Disordered" evidence="1">
    <location>
        <begin position="105"/>
        <end position="125"/>
    </location>
</feature>
<evidence type="ECO:0000259" key="3">
    <source>
        <dbReference type="Pfam" id="PF09557"/>
    </source>
</evidence>
<evidence type="ECO:0000259" key="2">
    <source>
        <dbReference type="Pfam" id="PF05239"/>
    </source>
</evidence>
<gene>
    <name evidence="4" type="ORF">FHS42_004172</name>
</gene>
<evidence type="ECO:0000313" key="4">
    <source>
        <dbReference type="EMBL" id="MBB5937093.1"/>
    </source>
</evidence>
<proteinExistence type="predicted"/>
<sequence length="328" mass="34913">MTAPQGDTPQELSGMHVVDPDGQKVGSVQQVYSDDITGVPEWITVRTGLFGMKETFVPLAGAQHSGGDLRVPYSKDEIKDAPRIDAAGHLSPEEETELYRHYGLKQPGRRTTGQGQAAGTAGGTGTAMGSDANAASSGVAGAAGYGMGNSGQRAEAQGPKLVGAGAGRSAEGGEETGKSARDARAAREAKEGVQEMILSEEQLRVGTEEHETGRARLRKHVVTEDVTRTVPLSHEEVHLTREPISAEDAGRHSRAGRIEAGQVEITLHGEQAVVRKETVPVERVRLETERVTEQEEISAQLRKEEVEYEGGEGTERARRGKGGPEGLR</sequence>
<name>A0A7W9QC72_9ACTN</name>
<feature type="region of interest" description="Disordered" evidence="1">
    <location>
        <begin position="1"/>
        <end position="22"/>
    </location>
</feature>
<evidence type="ECO:0000256" key="1">
    <source>
        <dbReference type="SAM" id="MobiDB-lite"/>
    </source>
</evidence>
<dbReference type="Gene3D" id="3.90.50.10">
    <property type="entry name" value="Photosynthetic Reaction Center, subunit H, domain 2"/>
    <property type="match status" value="1"/>
</dbReference>
<feature type="region of interest" description="Disordered" evidence="1">
    <location>
        <begin position="162"/>
        <end position="184"/>
    </location>
</feature>
<dbReference type="SUPFAM" id="SSF50346">
    <property type="entry name" value="PRC-barrel domain"/>
    <property type="match status" value="1"/>
</dbReference>
<dbReference type="AlphaFoldDB" id="A0A7W9QC72"/>
<dbReference type="Pfam" id="PF05239">
    <property type="entry name" value="PRC"/>
    <property type="match status" value="1"/>
</dbReference>
<feature type="compositionally biased region" description="Polar residues" evidence="1">
    <location>
        <begin position="1"/>
        <end position="11"/>
    </location>
</feature>
<dbReference type="InterPro" id="IPR014747">
    <property type="entry name" value="Bac_photo_RC_H_C"/>
</dbReference>
<dbReference type="GO" id="GO:0019684">
    <property type="term" value="P:photosynthesis, light reaction"/>
    <property type="evidence" value="ECO:0007669"/>
    <property type="project" value="InterPro"/>
</dbReference>
<dbReference type="RefSeq" id="WP_184573794.1">
    <property type="nucleotide sequence ID" value="NZ_JACHJL010000010.1"/>
</dbReference>
<feature type="compositionally biased region" description="Low complexity" evidence="1">
    <location>
        <begin position="109"/>
        <end position="119"/>
    </location>
</feature>
<dbReference type="Proteomes" id="UP000588098">
    <property type="component" value="Unassembled WGS sequence"/>
</dbReference>
<dbReference type="InterPro" id="IPR027275">
    <property type="entry name" value="PRC-brl_dom"/>
</dbReference>
<accession>A0A7W9QC72</accession>